<feature type="transmembrane region" description="Helical" evidence="1">
    <location>
        <begin position="182"/>
        <end position="202"/>
    </location>
</feature>
<dbReference type="PANTHER" id="PTHR39430:SF1">
    <property type="entry name" value="PROTEASE"/>
    <property type="match status" value="1"/>
</dbReference>
<evidence type="ECO:0000313" key="4">
    <source>
        <dbReference type="Proteomes" id="UP001206572"/>
    </source>
</evidence>
<keyword evidence="3" id="KW-0645">Protease</keyword>
<dbReference type="EMBL" id="JANUHA010000028">
    <property type="protein sequence ID" value="MCS0599374.1"/>
    <property type="molecule type" value="Genomic_DNA"/>
</dbReference>
<evidence type="ECO:0000259" key="2">
    <source>
        <dbReference type="Pfam" id="PF02517"/>
    </source>
</evidence>
<accession>A0ABT2AT09</accession>
<evidence type="ECO:0000313" key="3">
    <source>
        <dbReference type="EMBL" id="MCS0599374.1"/>
    </source>
</evidence>
<sequence>MASHRKVLTLSGAAAWLAHRPLCRMMVALAWVALPAMLASQLSQAYVSGPGGKALSALAMAALVLYAFARYVRLIERRAPVELAARPAGAELLGGAALGAAVFALAIGILAALGVFSIAGSRSPMLLLAAIPGALMVAVFEEIMFRAIVFRALEESFGSWAALAVSGSIFGLMHMGGAESSFQAAVAVTVEAGLLLGVAYMVTRRVWLCIGIHFGWNLTQGALFSLSVSGKAQEGVFISQLTGAPWLTGGWFGVEASLVAVLTCLVPCAALGAYAYKTGKARPPRRRQKELVAIPVVERA</sequence>
<reference evidence="3 4" key="1">
    <citation type="submission" date="2022-08" db="EMBL/GenBank/DDBJ databases">
        <title>Reclassification of Massilia species as members of the genera Telluria, Duganella, Pseudoduganella, Mokoshia gen. nov. and Zemynaea gen. nov. using orthogonal and non-orthogonal genome-based approaches.</title>
        <authorList>
            <person name="Bowman J.P."/>
        </authorList>
    </citation>
    <scope>NUCLEOTIDE SEQUENCE [LARGE SCALE GENOMIC DNA]</scope>
    <source>
        <strain evidence="3 4">JCM 31661</strain>
    </source>
</reference>
<gene>
    <name evidence="3" type="ORF">NX780_23790</name>
</gene>
<evidence type="ECO:0000256" key="1">
    <source>
        <dbReference type="SAM" id="Phobius"/>
    </source>
</evidence>
<dbReference type="InterPro" id="IPR003675">
    <property type="entry name" value="Rce1/LyrA-like_dom"/>
</dbReference>
<keyword evidence="4" id="KW-1185">Reference proteome</keyword>
<keyword evidence="1" id="KW-0812">Transmembrane</keyword>
<keyword evidence="1" id="KW-0472">Membrane</keyword>
<feature type="transmembrane region" description="Helical" evidence="1">
    <location>
        <begin position="92"/>
        <end position="119"/>
    </location>
</feature>
<dbReference type="Pfam" id="PF02517">
    <property type="entry name" value="Rce1-like"/>
    <property type="match status" value="1"/>
</dbReference>
<keyword evidence="3" id="KW-0378">Hydrolase</keyword>
<keyword evidence="3" id="KW-0482">Metalloprotease</keyword>
<feature type="transmembrane region" description="Helical" evidence="1">
    <location>
        <begin position="214"/>
        <end position="232"/>
    </location>
</feature>
<comment type="caution">
    <text evidence="3">The sequence shown here is derived from an EMBL/GenBank/DDBJ whole genome shotgun (WGS) entry which is preliminary data.</text>
</comment>
<protein>
    <submittedName>
        <fullName evidence="3">CPBP family intramembrane metalloprotease</fullName>
    </submittedName>
</protein>
<name>A0ABT2AT09_9BURK</name>
<organism evidence="3 4">
    <name type="scientific">Massilia agri</name>
    <dbReference type="NCBI Taxonomy" id="1886785"/>
    <lineage>
        <taxon>Bacteria</taxon>
        <taxon>Pseudomonadati</taxon>
        <taxon>Pseudomonadota</taxon>
        <taxon>Betaproteobacteria</taxon>
        <taxon>Burkholderiales</taxon>
        <taxon>Oxalobacteraceae</taxon>
        <taxon>Telluria group</taxon>
        <taxon>Massilia</taxon>
    </lineage>
</organism>
<feature type="transmembrane region" description="Helical" evidence="1">
    <location>
        <begin position="252"/>
        <end position="276"/>
    </location>
</feature>
<feature type="domain" description="CAAX prenyl protease 2/Lysostaphin resistance protein A-like" evidence="2">
    <location>
        <begin position="125"/>
        <end position="218"/>
    </location>
</feature>
<feature type="transmembrane region" description="Helical" evidence="1">
    <location>
        <begin position="54"/>
        <end position="72"/>
    </location>
</feature>
<proteinExistence type="predicted"/>
<feature type="transmembrane region" description="Helical" evidence="1">
    <location>
        <begin position="125"/>
        <end position="145"/>
    </location>
</feature>
<dbReference type="Proteomes" id="UP001206572">
    <property type="component" value="Unassembled WGS sequence"/>
</dbReference>
<dbReference type="PANTHER" id="PTHR39430">
    <property type="entry name" value="MEMBRANE-ASSOCIATED PROTEASE-RELATED"/>
    <property type="match status" value="1"/>
</dbReference>
<dbReference type="GO" id="GO:0008237">
    <property type="term" value="F:metallopeptidase activity"/>
    <property type="evidence" value="ECO:0007669"/>
    <property type="project" value="UniProtKB-KW"/>
</dbReference>
<feature type="transmembrane region" description="Helical" evidence="1">
    <location>
        <begin position="157"/>
        <end position="176"/>
    </location>
</feature>
<dbReference type="RefSeq" id="WP_258830371.1">
    <property type="nucleotide sequence ID" value="NZ_JANUHA010000028.1"/>
</dbReference>
<keyword evidence="1" id="KW-1133">Transmembrane helix</keyword>